<comment type="caution">
    <text evidence="1">The sequence shown here is derived from an EMBL/GenBank/DDBJ whole genome shotgun (WGS) entry which is preliminary data.</text>
</comment>
<organism evidence="1 2">
    <name type="scientific">Phyllosticta citriasiana</name>
    <dbReference type="NCBI Taxonomy" id="595635"/>
    <lineage>
        <taxon>Eukaryota</taxon>
        <taxon>Fungi</taxon>
        <taxon>Dikarya</taxon>
        <taxon>Ascomycota</taxon>
        <taxon>Pezizomycotina</taxon>
        <taxon>Dothideomycetes</taxon>
        <taxon>Dothideomycetes incertae sedis</taxon>
        <taxon>Botryosphaeriales</taxon>
        <taxon>Phyllostictaceae</taxon>
        <taxon>Phyllosticta</taxon>
    </lineage>
</organism>
<evidence type="ECO:0000313" key="2">
    <source>
        <dbReference type="Proteomes" id="UP001363622"/>
    </source>
</evidence>
<proteinExistence type="predicted"/>
<evidence type="ECO:0008006" key="3">
    <source>
        <dbReference type="Google" id="ProtNLM"/>
    </source>
</evidence>
<sequence>MITLLPRLLTLRPCQSCPLPLLAVHCKYRLRRLLRLPEVSSAARRQELLLLFLLRPGLADSIAAHRSFPPVRRRLLPLAVVR</sequence>
<dbReference type="Proteomes" id="UP001363622">
    <property type="component" value="Unassembled WGS sequence"/>
</dbReference>
<accession>A0ABR1L086</accession>
<gene>
    <name evidence="1" type="ORF">IWZ03DRAFT_366972</name>
</gene>
<dbReference type="EMBL" id="JBBPHU010000001">
    <property type="protein sequence ID" value="KAK7524360.1"/>
    <property type="molecule type" value="Genomic_DNA"/>
</dbReference>
<name>A0ABR1L086_9PEZI</name>
<keyword evidence="2" id="KW-1185">Reference proteome</keyword>
<reference evidence="1 2" key="1">
    <citation type="submission" date="2024-04" db="EMBL/GenBank/DDBJ databases">
        <title>Phyllosticta paracitricarpa is synonymous to the EU quarantine fungus P. citricarpa based on phylogenomic analyses.</title>
        <authorList>
            <consortium name="Lawrence Berkeley National Laboratory"/>
            <person name="Van Ingen-Buijs V.A."/>
            <person name="Van Westerhoven A.C."/>
            <person name="Haridas S."/>
            <person name="Skiadas P."/>
            <person name="Martin F."/>
            <person name="Groenewald J.Z."/>
            <person name="Crous P.W."/>
            <person name="Seidl M.F."/>
        </authorList>
    </citation>
    <scope>NUCLEOTIDE SEQUENCE [LARGE SCALE GENOMIC DNA]</scope>
    <source>
        <strain evidence="1 2">CBS 123371</strain>
    </source>
</reference>
<protein>
    <recommendedName>
        <fullName evidence="3">Secreted protein</fullName>
    </recommendedName>
</protein>
<evidence type="ECO:0000313" key="1">
    <source>
        <dbReference type="EMBL" id="KAK7524360.1"/>
    </source>
</evidence>